<reference evidence="2" key="2">
    <citation type="submission" date="2014-07" db="EMBL/GenBank/DDBJ databases">
        <authorList>
            <person name="Hull J."/>
        </authorList>
    </citation>
    <scope>NUCLEOTIDE SEQUENCE</scope>
</reference>
<proteinExistence type="predicted"/>
<protein>
    <submittedName>
        <fullName evidence="2">Ephrin type-A receptor 5</fullName>
    </submittedName>
</protein>
<gene>
    <name evidence="2" type="primary">EPHA5_2</name>
    <name evidence="1" type="synonym">EPHA5_0</name>
    <name evidence="2" type="ORF">CM83_38649</name>
    <name evidence="1" type="ORF">CM83_38650</name>
</gene>
<accession>A0A0A9W2B7</accession>
<keyword evidence="2" id="KW-0675">Receptor</keyword>
<sequence length="101" mass="11468">NRIQFLSSLIDSGRRKPFHVPSLSALYLTFTRKNSMQCSRQRMDSSLSVSGEVLRNMSPSQIKNVANTSSRVHNDSRSLDLQLHAHVAHCCTQPLDTNQQW</sequence>
<reference evidence="2" key="1">
    <citation type="journal article" date="2014" name="PLoS ONE">
        <title>Transcriptome-Based Identification of ABC Transporters in the Western Tarnished Plant Bug Lygus hesperus.</title>
        <authorList>
            <person name="Hull J.J."/>
            <person name="Chaney K."/>
            <person name="Geib S.M."/>
            <person name="Fabrick J.A."/>
            <person name="Brent C.S."/>
            <person name="Walsh D."/>
            <person name="Lavine L.C."/>
        </authorList>
    </citation>
    <scope>NUCLEOTIDE SEQUENCE</scope>
</reference>
<dbReference type="EMBL" id="GBHO01041635">
    <property type="protein sequence ID" value="JAG01969.1"/>
    <property type="molecule type" value="Transcribed_RNA"/>
</dbReference>
<feature type="non-terminal residue" evidence="2">
    <location>
        <position position="1"/>
    </location>
</feature>
<evidence type="ECO:0000313" key="2">
    <source>
        <dbReference type="EMBL" id="JAG01969.1"/>
    </source>
</evidence>
<organism evidence="2">
    <name type="scientific">Lygus hesperus</name>
    <name type="common">Western plant bug</name>
    <dbReference type="NCBI Taxonomy" id="30085"/>
    <lineage>
        <taxon>Eukaryota</taxon>
        <taxon>Metazoa</taxon>
        <taxon>Ecdysozoa</taxon>
        <taxon>Arthropoda</taxon>
        <taxon>Hexapoda</taxon>
        <taxon>Insecta</taxon>
        <taxon>Pterygota</taxon>
        <taxon>Neoptera</taxon>
        <taxon>Paraneoptera</taxon>
        <taxon>Hemiptera</taxon>
        <taxon>Heteroptera</taxon>
        <taxon>Panheteroptera</taxon>
        <taxon>Cimicomorpha</taxon>
        <taxon>Miridae</taxon>
        <taxon>Mirini</taxon>
        <taxon>Lygus</taxon>
    </lineage>
</organism>
<name>A0A0A9W2B7_LYGHE</name>
<evidence type="ECO:0000313" key="1">
    <source>
        <dbReference type="EMBL" id="JAG01968.1"/>
    </source>
</evidence>
<dbReference type="EMBL" id="GBHO01041636">
    <property type="protein sequence ID" value="JAG01968.1"/>
    <property type="molecule type" value="Transcribed_RNA"/>
</dbReference>
<dbReference type="AlphaFoldDB" id="A0A0A9W2B7"/>